<dbReference type="STRING" id="43335.A0A4U5PZ22"/>
<evidence type="ECO:0000313" key="5">
    <source>
        <dbReference type="EMBL" id="TKS02888.1"/>
    </source>
</evidence>
<accession>A0A4U5PZ22</accession>
<proteinExistence type="predicted"/>
<organism evidence="5">
    <name type="scientific">Populus alba</name>
    <name type="common">White poplar</name>
    <dbReference type="NCBI Taxonomy" id="43335"/>
    <lineage>
        <taxon>Eukaryota</taxon>
        <taxon>Viridiplantae</taxon>
        <taxon>Streptophyta</taxon>
        <taxon>Embryophyta</taxon>
        <taxon>Tracheophyta</taxon>
        <taxon>Spermatophyta</taxon>
        <taxon>Magnoliopsida</taxon>
        <taxon>eudicotyledons</taxon>
        <taxon>Gunneridae</taxon>
        <taxon>Pentapetalae</taxon>
        <taxon>rosids</taxon>
        <taxon>fabids</taxon>
        <taxon>Malpighiales</taxon>
        <taxon>Salicaceae</taxon>
        <taxon>Saliceae</taxon>
        <taxon>Populus</taxon>
    </lineage>
</organism>
<dbReference type="InterPro" id="IPR051871">
    <property type="entry name" value="GMC_Oxidoreductase-Related"/>
</dbReference>
<dbReference type="Gene3D" id="3.30.560.10">
    <property type="entry name" value="Glucose Oxidase, domain 3"/>
    <property type="match status" value="1"/>
</dbReference>
<feature type="domain" description="Glucose-methanol-choline oxidoreductase C-terminal" evidence="4">
    <location>
        <begin position="57"/>
        <end position="170"/>
    </location>
</feature>
<dbReference type="PANTHER" id="PTHR45968">
    <property type="entry name" value="OSJNBA0019K04.7 PROTEIN"/>
    <property type="match status" value="1"/>
</dbReference>
<dbReference type="InterPro" id="IPR036188">
    <property type="entry name" value="FAD/NAD-bd_sf"/>
</dbReference>
<gene>
    <name evidence="5" type="ORF">D5086_0000156790</name>
</gene>
<evidence type="ECO:0000256" key="3">
    <source>
        <dbReference type="ARBA" id="ARBA00022827"/>
    </source>
</evidence>
<sequence>MKENSRIEASTNTDYQFSYVLQVEGVKEDFIFIPEGASALTSFNASTIVIASKIALPKSKGELELNNTDPRKKNPIVEFNYLENEVDLEEEGAETVQLLEKIAMSMSITRFTSTRPQHNSSSSGELRNYCKQNVGTHYHYHGGCTVGSVVDKDYKVQWIKGLRVIDGASFW</sequence>
<protein>
    <recommendedName>
        <fullName evidence="4">Glucose-methanol-choline oxidoreductase C-terminal domain-containing protein</fullName>
    </recommendedName>
</protein>
<dbReference type="Pfam" id="PF05199">
    <property type="entry name" value="GMC_oxred_C"/>
    <property type="match status" value="1"/>
</dbReference>
<dbReference type="PANTHER" id="PTHR45968:SF19">
    <property type="entry name" value="GLUCOSE-METHANOL-CHOLINE (GMC) OXIDOREDUCTASE FAMILY PROTEIN"/>
    <property type="match status" value="1"/>
</dbReference>
<evidence type="ECO:0000259" key="4">
    <source>
        <dbReference type="Pfam" id="PF05199"/>
    </source>
</evidence>
<keyword evidence="3" id="KW-0274">FAD</keyword>
<comment type="cofactor">
    <cofactor evidence="1">
        <name>FAD</name>
        <dbReference type="ChEBI" id="CHEBI:57692"/>
    </cofactor>
</comment>
<dbReference type="AlphaFoldDB" id="A0A4U5PZ22"/>
<dbReference type="EMBL" id="RCHU01000507">
    <property type="protein sequence ID" value="TKS02888.1"/>
    <property type="molecule type" value="Genomic_DNA"/>
</dbReference>
<comment type="caution">
    <text evidence="5">The sequence shown here is derived from an EMBL/GenBank/DDBJ whole genome shotgun (WGS) entry which is preliminary data.</text>
</comment>
<dbReference type="GO" id="GO:0016614">
    <property type="term" value="F:oxidoreductase activity, acting on CH-OH group of donors"/>
    <property type="evidence" value="ECO:0007669"/>
    <property type="project" value="InterPro"/>
</dbReference>
<dbReference type="InterPro" id="IPR007867">
    <property type="entry name" value="GMC_OxRtase_C"/>
</dbReference>
<reference evidence="5" key="1">
    <citation type="submission" date="2018-10" db="EMBL/GenBank/DDBJ databases">
        <title>Population genomic analysis revealed the cold adaptation of white poplar.</title>
        <authorList>
            <person name="Liu Y.-J."/>
        </authorList>
    </citation>
    <scope>NUCLEOTIDE SEQUENCE [LARGE SCALE GENOMIC DNA]</scope>
    <source>
        <strain evidence="5">PAL-ZL1</strain>
    </source>
</reference>
<evidence type="ECO:0000256" key="1">
    <source>
        <dbReference type="ARBA" id="ARBA00001974"/>
    </source>
</evidence>
<dbReference type="Gene3D" id="3.50.50.60">
    <property type="entry name" value="FAD/NAD(P)-binding domain"/>
    <property type="match status" value="1"/>
</dbReference>
<evidence type="ECO:0000256" key="2">
    <source>
        <dbReference type="ARBA" id="ARBA00022630"/>
    </source>
</evidence>
<keyword evidence="2" id="KW-0285">Flavoprotein</keyword>
<name>A0A4U5PZ22_POPAL</name>
<dbReference type="SUPFAM" id="SSF54373">
    <property type="entry name" value="FAD-linked reductases, C-terminal domain"/>
    <property type="match status" value="1"/>
</dbReference>